<protein>
    <submittedName>
        <fullName evidence="3">AGAP006495-PA</fullName>
    </submittedName>
    <submittedName>
        <fullName evidence="2">Hyp6.2</fullName>
    </submittedName>
</protein>
<proteinExistence type="evidence at transcript level"/>
<dbReference type="VEuPathDB" id="VectorBase:AGAP006495"/>
<reference evidence="3 5" key="1">
    <citation type="journal article" date="2002" name="Science">
        <title>The genome sequence of the malaria mosquito Anopheles gambiae.</title>
        <authorList>
            <person name="Holt R.A."/>
            <person name="Subramanian G.M."/>
            <person name="Halpern A."/>
            <person name="Sutton G.G."/>
            <person name="Charlab R."/>
            <person name="Nusskern D.R."/>
            <person name="Wincker P."/>
            <person name="Clark A.G."/>
            <person name="Ribeiro J.M."/>
            <person name="Wides R."/>
            <person name="Salzberg S.L."/>
            <person name="Loftus B."/>
            <person name="Yandell M."/>
            <person name="Majoros W.H."/>
            <person name="Rusch D.B."/>
            <person name="Lai Z."/>
            <person name="Kraft C.L."/>
            <person name="Abril J.F."/>
            <person name="Anthouard V."/>
            <person name="Arensburger P."/>
            <person name="Atkinson P.W."/>
            <person name="Baden H."/>
            <person name="de Berardinis V."/>
            <person name="Baldwin D."/>
            <person name="Benes V."/>
            <person name="Biedler J."/>
            <person name="Blass C."/>
            <person name="Bolanos R."/>
            <person name="Boscus D."/>
            <person name="Barnstead M."/>
            <person name="Cai S."/>
            <person name="Center A."/>
            <person name="Chaturverdi K."/>
            <person name="Christophides G.K."/>
            <person name="Chrystal M.A."/>
            <person name="Clamp M."/>
            <person name="Cravchik A."/>
            <person name="Curwen V."/>
            <person name="Dana A."/>
            <person name="Delcher A."/>
            <person name="Dew I."/>
            <person name="Evans C.A."/>
            <person name="Flanigan M."/>
            <person name="Grundschober-Freimoser A."/>
            <person name="Friedli L."/>
            <person name="Gu Z."/>
            <person name="Guan P."/>
            <person name="Guigo R."/>
            <person name="Hillenmeyer M.E."/>
            <person name="Hladun S.L."/>
            <person name="Hogan J.R."/>
            <person name="Hong Y.S."/>
            <person name="Hoover J."/>
            <person name="Jaillon O."/>
            <person name="Ke Z."/>
            <person name="Kodira C."/>
            <person name="Kokoza E."/>
            <person name="Koutsos A."/>
            <person name="Letunic I."/>
            <person name="Levitsky A."/>
            <person name="Liang Y."/>
            <person name="Lin J.J."/>
            <person name="Lobo N.F."/>
            <person name="Lopez J.R."/>
            <person name="Malek J.A."/>
            <person name="McIntosh T.C."/>
            <person name="Meister S."/>
            <person name="Miller J."/>
            <person name="Mobarry C."/>
            <person name="Mongin E."/>
            <person name="Murphy S.D."/>
            <person name="O'Brochta D.A."/>
            <person name="Pfannkoch C."/>
            <person name="Qi R."/>
            <person name="Regier M.A."/>
            <person name="Remington K."/>
            <person name="Shao H."/>
            <person name="Sharakhova M.V."/>
            <person name="Sitter C.D."/>
            <person name="Shetty J."/>
            <person name="Smith T.J."/>
            <person name="Strong R."/>
            <person name="Sun J."/>
            <person name="Thomasova D."/>
            <person name="Ton L.Q."/>
            <person name="Topalis P."/>
            <person name="Tu Z."/>
            <person name="Unger M.F."/>
            <person name="Walenz B."/>
            <person name="Wang A."/>
            <person name="Wang J."/>
            <person name="Wang M."/>
            <person name="Wang X."/>
            <person name="Woodford K.J."/>
            <person name="Wortman J.R."/>
            <person name="Wu M."/>
            <person name="Yao A."/>
            <person name="Zdobnov E.M."/>
            <person name="Zhang H."/>
            <person name="Zhao Q."/>
            <person name="Zhao S."/>
            <person name="Zhu S.C."/>
            <person name="Zhimulev I."/>
            <person name="Coluzzi M."/>
            <person name="della Torre A."/>
            <person name="Roth C.W."/>
            <person name="Louis C."/>
            <person name="Kalush F."/>
            <person name="Mural R.J."/>
            <person name="Myers E.W."/>
            <person name="Adams M.D."/>
            <person name="Smith H.O."/>
            <person name="Broder S."/>
            <person name="Gardner M.J."/>
            <person name="Fraser C.M."/>
            <person name="Birney E."/>
            <person name="Bork P."/>
            <person name="Brey P.T."/>
            <person name="Venter J.C."/>
            <person name="Weissenbach J."/>
            <person name="Kafatos F.C."/>
            <person name="Collins F.H."/>
            <person name="Hoffman S.L."/>
        </authorList>
    </citation>
    <scope>NUCLEOTIDE SEQUENCE [LARGE SCALE GENOMIC DNA]</scope>
    <source>
        <strain evidence="3 5">PEST</strain>
    </source>
</reference>
<evidence type="ECO:0000313" key="5">
    <source>
        <dbReference type="Proteomes" id="UP000007062"/>
    </source>
</evidence>
<evidence type="ECO:0000256" key="1">
    <source>
        <dbReference type="SAM" id="SignalP"/>
    </source>
</evidence>
<reference evidence="3 4" key="3">
    <citation type="journal article" date="2004" name="Trends Parasitol.">
        <title>The Anopheles gambiae genome: an update.</title>
        <authorList>
            <person name="Mongin E."/>
            <person name="Louis C."/>
            <person name="Holt R.A."/>
            <person name="Birney E."/>
            <person name="Collins F.H."/>
        </authorList>
    </citation>
    <scope>NUCLEOTIDE SEQUENCE [LARGE SCALE GENOMIC DNA]</scope>
    <source>
        <strain evidence="3 4">PEST</strain>
    </source>
</reference>
<dbReference type="EnsemblMetazoa" id="AGAP006495-RA">
    <property type="protein sequence ID" value="AGAP006495-PA"/>
    <property type="gene ID" value="AGAP006495"/>
</dbReference>
<reference evidence="3" key="2">
    <citation type="submission" date="2002-03" db="EMBL/GenBank/DDBJ databases">
        <authorList>
            <consortium name="The Anopheles Genome Sequencing Consortium"/>
        </authorList>
    </citation>
    <scope>NUCLEOTIDE SEQUENCE</scope>
    <source>
        <strain evidence="3">PEST</strain>
    </source>
</reference>
<reference evidence="2" key="4">
    <citation type="submission" date="2005-03" db="EMBL/GenBank/DDBJ databases">
        <title>An updated catalog of salivary gland transcripts in the adult female mosquito, Anopheles gambiae.</title>
        <authorList>
            <person name="Arca B."/>
            <person name="Lombardo F."/>
            <person name="Valenzuela J.G."/>
            <person name="Francischetti I.M.B."/>
            <person name="Coluzzi M."/>
            <person name="Ribeiro J.M.C."/>
        </authorList>
    </citation>
    <scope>NUCLEOTIDE SEQUENCE</scope>
    <source>
        <tissue evidence="2">Salivary gland</tissue>
    </source>
</reference>
<dbReference type="HOGENOM" id="CLU_2514485_0_0_1"/>
<reference evidence="4" key="7">
    <citation type="submission" date="2021-01" db="UniProtKB">
        <authorList>
            <consortium name="EnsemblMetazoa"/>
        </authorList>
    </citation>
    <scope>IDENTIFICATION</scope>
    <source>
        <strain evidence="4">PEST</strain>
    </source>
</reference>
<reference evidence="3" key="5">
    <citation type="journal article" date="2007" name="Genome Biol.">
        <title>Update of the Anopheles gambiae PEST genome assembly.</title>
        <authorList>
            <person name="Sharakhova M.V."/>
            <person name="Hammond M.P."/>
            <person name="Lobo N.F."/>
            <person name="Krzywinski J."/>
            <person name="Unger M.F."/>
            <person name="Hillenmeyer M.E."/>
            <person name="Bruggner R.V."/>
            <person name="Birney E."/>
            <person name="Collins F.H."/>
        </authorList>
    </citation>
    <scope>NUCLEOTIDE SEQUENCE</scope>
    <source>
        <strain evidence="3">PEST</strain>
    </source>
</reference>
<evidence type="ECO:0000313" key="2">
    <source>
        <dbReference type="EMBL" id="AAX86003.1"/>
    </source>
</evidence>
<sequence length="85" mass="9282">MGRVMCLLRLMSTLLVVLSIVGKKTNAAPQVTEAPGNVGSTYSPMADIGRLATGATKLFGQFWNTGTRFGTELSRRTFDFLRVKK</sequence>
<name>Q52P95_ANOGA</name>
<dbReference type="EMBL" id="AY994090">
    <property type="protein sequence ID" value="AAX86003.1"/>
    <property type="molecule type" value="mRNA"/>
</dbReference>
<evidence type="ECO:0000313" key="3">
    <source>
        <dbReference type="EMBL" id="EAU76614.1"/>
    </source>
</evidence>
<feature type="chain" id="PRO_5014586618" evidence="1">
    <location>
        <begin position="28"/>
        <end position="85"/>
    </location>
</feature>
<keyword evidence="1" id="KW-0732">Signal</keyword>
<accession>Q52P95</accession>
<dbReference type="STRING" id="7165.Q52P95"/>
<evidence type="ECO:0000313" key="4">
    <source>
        <dbReference type="EnsemblMetazoa" id="AGAP006495-PA"/>
    </source>
</evidence>
<organism evidence="2">
    <name type="scientific">Anopheles gambiae</name>
    <name type="common">African malaria mosquito</name>
    <dbReference type="NCBI Taxonomy" id="7165"/>
    <lineage>
        <taxon>Eukaryota</taxon>
        <taxon>Metazoa</taxon>
        <taxon>Ecdysozoa</taxon>
        <taxon>Arthropoda</taxon>
        <taxon>Hexapoda</taxon>
        <taxon>Insecta</taxon>
        <taxon>Pterygota</taxon>
        <taxon>Neoptera</taxon>
        <taxon>Endopterygota</taxon>
        <taxon>Diptera</taxon>
        <taxon>Nematocera</taxon>
        <taxon>Culicoidea</taxon>
        <taxon>Culicidae</taxon>
        <taxon>Anophelinae</taxon>
        <taxon>Anopheles</taxon>
    </lineage>
</organism>
<gene>
    <name evidence="3" type="ORF">AgaP_AGAP006495</name>
</gene>
<dbReference type="PaxDb" id="7165-AGAP006495-PA"/>
<dbReference type="Proteomes" id="UP000007062">
    <property type="component" value="Chromosome 2L"/>
</dbReference>
<accession>A0NEU3</accession>
<feature type="signal peptide" evidence="1">
    <location>
        <begin position="1"/>
        <end position="27"/>
    </location>
</feature>
<reference evidence="3" key="6">
    <citation type="submission" date="2011-05" db="EMBL/GenBank/DDBJ databases">
        <authorList>
            <consortium name="VectorBase"/>
        </authorList>
    </citation>
    <scope>NUCLEOTIDE SEQUENCE</scope>
    <source>
        <strain evidence="3">PEST</strain>
    </source>
</reference>
<dbReference type="EMBL" id="AAAB01008960">
    <property type="protein sequence ID" value="EAU76614.1"/>
    <property type="molecule type" value="Genomic_DNA"/>
</dbReference>
<keyword evidence="5" id="KW-1185">Reference proteome</keyword>
<dbReference type="AlphaFoldDB" id="Q52P95"/>